<gene>
    <name evidence="1" type="ORF">SCALOS_LOCUS4163</name>
</gene>
<evidence type="ECO:0000313" key="1">
    <source>
        <dbReference type="EMBL" id="CAG8523476.1"/>
    </source>
</evidence>
<name>A0ACA9LDU5_9GLOM</name>
<sequence>MTKSQRKKYIHYFKTTEYKEKLRISIESNLKGFISNRKDFKFKHSVEQLLSPCKKTRGKRDKITRPQNAFILYRKDIHDEIKEEHPYEKLDQISKIIGERWANSSYETKNRYTLLAELGRRVHRDIFPNYKFIPKSKENKKKKSNITPENFDEKLQWLLSPSIIELRESQPSSNEHIFSFNSNIPQENYDIVNMPQETQVINESQYLCSDIEILNLFQSNEQEHLFNLDFFNYVDYEMQPTEILPFDNYENFSIDTTLSQDFNSNSIETVNSNSLILDSTFIFDTLTNEQLNNYLFF</sequence>
<accession>A0ACA9LDU5</accession>
<protein>
    <submittedName>
        <fullName evidence="1">11432_t:CDS:1</fullName>
    </submittedName>
</protein>
<evidence type="ECO:0000313" key="2">
    <source>
        <dbReference type="Proteomes" id="UP000789860"/>
    </source>
</evidence>
<keyword evidence="2" id="KW-1185">Reference proteome</keyword>
<dbReference type="EMBL" id="CAJVPM010005391">
    <property type="protein sequence ID" value="CAG8523476.1"/>
    <property type="molecule type" value="Genomic_DNA"/>
</dbReference>
<dbReference type="Proteomes" id="UP000789860">
    <property type="component" value="Unassembled WGS sequence"/>
</dbReference>
<reference evidence="1" key="1">
    <citation type="submission" date="2021-06" db="EMBL/GenBank/DDBJ databases">
        <authorList>
            <person name="Kallberg Y."/>
            <person name="Tangrot J."/>
            <person name="Rosling A."/>
        </authorList>
    </citation>
    <scope>NUCLEOTIDE SEQUENCE</scope>
    <source>
        <strain evidence="1">AU212A</strain>
    </source>
</reference>
<proteinExistence type="predicted"/>
<organism evidence="1 2">
    <name type="scientific">Scutellospora calospora</name>
    <dbReference type="NCBI Taxonomy" id="85575"/>
    <lineage>
        <taxon>Eukaryota</taxon>
        <taxon>Fungi</taxon>
        <taxon>Fungi incertae sedis</taxon>
        <taxon>Mucoromycota</taxon>
        <taxon>Glomeromycotina</taxon>
        <taxon>Glomeromycetes</taxon>
        <taxon>Diversisporales</taxon>
        <taxon>Gigasporaceae</taxon>
        <taxon>Scutellospora</taxon>
    </lineage>
</organism>
<comment type="caution">
    <text evidence="1">The sequence shown here is derived from an EMBL/GenBank/DDBJ whole genome shotgun (WGS) entry which is preliminary data.</text>
</comment>